<evidence type="ECO:0000313" key="7">
    <source>
        <dbReference type="EMBL" id="AGF79220.1"/>
    </source>
</evidence>
<evidence type="ECO:0000256" key="4">
    <source>
        <dbReference type="SAM" id="MobiDB-lite"/>
    </source>
</evidence>
<dbReference type="Pfam" id="PF13181">
    <property type="entry name" value="TPR_8"/>
    <property type="match status" value="2"/>
</dbReference>
<dbReference type="InterPro" id="IPR018704">
    <property type="entry name" value="SecYEG/CpoB_TPR"/>
</dbReference>
<feature type="region of interest" description="Disordered" evidence="4">
    <location>
        <begin position="636"/>
        <end position="655"/>
    </location>
</feature>
<dbReference type="AlphaFoldDB" id="M1PHZ4"/>
<dbReference type="SMART" id="SM00028">
    <property type="entry name" value="TPR"/>
    <property type="match status" value="4"/>
</dbReference>
<dbReference type="eggNOG" id="COG1462">
    <property type="taxonomic scope" value="Bacteria"/>
</dbReference>
<feature type="domain" description="Thioredoxin" evidence="6">
    <location>
        <begin position="27"/>
        <end position="167"/>
    </location>
</feature>
<dbReference type="PANTHER" id="PTHR44943">
    <property type="entry name" value="CELLULOSE SYNTHASE OPERON PROTEIN C"/>
    <property type="match status" value="1"/>
</dbReference>
<dbReference type="InterPro" id="IPR013766">
    <property type="entry name" value="Thioredoxin_domain"/>
</dbReference>
<dbReference type="InterPro" id="IPR011990">
    <property type="entry name" value="TPR-like_helical_dom_sf"/>
</dbReference>
<dbReference type="GO" id="GO:0006950">
    <property type="term" value="P:response to stress"/>
    <property type="evidence" value="ECO:0007669"/>
    <property type="project" value="UniProtKB-ARBA"/>
</dbReference>
<evidence type="ECO:0000259" key="6">
    <source>
        <dbReference type="PROSITE" id="PS51352"/>
    </source>
</evidence>
<protein>
    <submittedName>
        <fullName evidence="7">Peroxiredoxin</fullName>
    </submittedName>
</protein>
<evidence type="ECO:0000256" key="2">
    <source>
        <dbReference type="ARBA" id="ARBA00022803"/>
    </source>
</evidence>
<keyword evidence="1" id="KW-0677">Repeat</keyword>
<dbReference type="Gene3D" id="2.40.10.410">
    <property type="entry name" value="FlgT, C-terminal domain"/>
    <property type="match status" value="1"/>
</dbReference>
<dbReference type="EMBL" id="CP003985">
    <property type="protein sequence ID" value="AGF79220.1"/>
    <property type="molecule type" value="Genomic_DNA"/>
</dbReference>
<sequence length="655" mass="72823">MHHQIKLLLFLALLLLLTNPAISRAQFNPGDVAPDFTLEDVYGRPYQLSAMKDHSLIVLYFFDTSSPASQEGLLTLNKLLNSFKDTDLLVWGITTSSKNSVSDFIVTHKAGFPVMQDQKGISSTYHAELILPTVYILGPERRIINSFQGGGESTEKMLISLAERELQRNEPLLAQAISLEVQSDNPDSFEAKTVYGYAALKADEVDKAEDIFNDLAQEPGEGEILGKEGLAKIYAREGNVEKAMAVANEVETKAPGRGAVNVIKGDILYAQNKKEEAMAEYQEAVTKPEGSLSQKAEAHNQLGRLYASTENFDLARINYDQTVELDPYNLVAMSNKGVTYQKEGQLDKAMEMFQQAMTINKNDQFSAVLARQTKDMMELQKNTSEKQRIDKLVKELATRFRSKETVIPFFNSKDNWTSRPMVLSFVDFHEKGGLSERDGLSMVLTTQLAEQLNQSGRVRVVERVLMDRLLEELNLGSSELADPETALQLGRILAAKIVSTGALLHLPDQTLLSLRLIDTETTAIPKVLTRKLATGARNIEEETEKVTQEILRTIMEKYPLQGFIVQITGDQAVINIGTNQGVVLGSSFEAIMEGEPIQYKGKTLHGLPQTLAMLEVIQVEPDMSVVSIRDAKRPLQQDDKVQEKLSFTTTEGNKS</sequence>
<dbReference type="eggNOG" id="COG1225">
    <property type="taxonomic scope" value="Bacteria"/>
</dbReference>
<evidence type="ECO:0000313" key="8">
    <source>
        <dbReference type="Proteomes" id="UP000011721"/>
    </source>
</evidence>
<keyword evidence="8" id="KW-1185">Reference proteome</keyword>
<dbReference type="GO" id="GO:0030288">
    <property type="term" value="C:outer membrane-bounded periplasmic space"/>
    <property type="evidence" value="ECO:0007669"/>
    <property type="project" value="InterPro"/>
</dbReference>
<accession>M1PHZ4</accession>
<keyword evidence="5" id="KW-0732">Signal</keyword>
<dbReference type="PROSITE" id="PS50005">
    <property type="entry name" value="TPR"/>
    <property type="match status" value="2"/>
</dbReference>
<dbReference type="Proteomes" id="UP000011721">
    <property type="component" value="Chromosome"/>
</dbReference>
<dbReference type="GO" id="GO:0016209">
    <property type="term" value="F:antioxidant activity"/>
    <property type="evidence" value="ECO:0007669"/>
    <property type="project" value="InterPro"/>
</dbReference>
<dbReference type="CDD" id="cd02966">
    <property type="entry name" value="TlpA_like_family"/>
    <property type="match status" value="1"/>
</dbReference>
<dbReference type="Pfam" id="PF09976">
    <property type="entry name" value="TPR_21"/>
    <property type="match status" value="1"/>
</dbReference>
<evidence type="ECO:0000256" key="3">
    <source>
        <dbReference type="PROSITE-ProRule" id="PRU00339"/>
    </source>
</evidence>
<organism evidence="7 8">
    <name type="scientific">Desulfocapsa sulfexigens (strain DSM 10523 / SB164P1)</name>
    <dbReference type="NCBI Taxonomy" id="1167006"/>
    <lineage>
        <taxon>Bacteria</taxon>
        <taxon>Pseudomonadati</taxon>
        <taxon>Thermodesulfobacteriota</taxon>
        <taxon>Desulfobulbia</taxon>
        <taxon>Desulfobulbales</taxon>
        <taxon>Desulfocapsaceae</taxon>
        <taxon>Desulfocapsa</taxon>
    </lineage>
</organism>
<keyword evidence="2 3" id="KW-0802">TPR repeat</keyword>
<dbReference type="GO" id="GO:0016491">
    <property type="term" value="F:oxidoreductase activity"/>
    <property type="evidence" value="ECO:0007669"/>
    <property type="project" value="InterPro"/>
</dbReference>
<evidence type="ECO:0000256" key="1">
    <source>
        <dbReference type="ARBA" id="ARBA00022737"/>
    </source>
</evidence>
<dbReference type="OrthoDB" id="5410474at2"/>
<dbReference type="RefSeq" id="WP_015404906.1">
    <property type="nucleotide sequence ID" value="NC_020304.1"/>
</dbReference>
<name>M1PHZ4_DESSD</name>
<feature type="compositionally biased region" description="Polar residues" evidence="4">
    <location>
        <begin position="645"/>
        <end position="655"/>
    </location>
</feature>
<feature type="signal peptide" evidence="5">
    <location>
        <begin position="1"/>
        <end position="25"/>
    </location>
</feature>
<dbReference type="InterPro" id="IPR036249">
    <property type="entry name" value="Thioredoxin-like_sf"/>
</dbReference>
<dbReference type="InterPro" id="IPR051685">
    <property type="entry name" value="Ycf3/AcsC/BcsC/TPR_MFPF"/>
</dbReference>
<dbReference type="SUPFAM" id="SSF52833">
    <property type="entry name" value="Thioredoxin-like"/>
    <property type="match status" value="1"/>
</dbReference>
<gene>
    <name evidence="7" type="ordered locus">UWK_02684</name>
</gene>
<dbReference type="HOGENOM" id="CLU_418413_0_0_7"/>
<dbReference type="eggNOG" id="COG0457">
    <property type="taxonomic scope" value="Bacteria"/>
</dbReference>
<dbReference type="InterPro" id="IPR038165">
    <property type="entry name" value="FlgT_C_sf"/>
</dbReference>
<dbReference type="KEGG" id="dsf:UWK_02684"/>
<dbReference type="Gene3D" id="3.40.50.10610">
    <property type="entry name" value="ABC-type transport auxiliary lipoprotein component"/>
    <property type="match status" value="1"/>
</dbReference>
<reference evidence="8" key="1">
    <citation type="journal article" date="2013" name="Stand. Genomic Sci.">
        <title>Complete genome sequence of Desulfocapsa sulfexigens, a marine deltaproteobacterium specialized in disproportionating inorganic sulfur compounds.</title>
        <authorList>
            <person name="Finster K.W."/>
            <person name="Kjeldsen K.U."/>
            <person name="Kube M."/>
            <person name="Reinhardt R."/>
            <person name="Mussmann M."/>
            <person name="Amann R."/>
            <person name="Schreiber L."/>
        </authorList>
    </citation>
    <scope>NUCLEOTIDE SEQUENCE [LARGE SCALE GENOMIC DNA]</scope>
    <source>
        <strain evidence="8">DSM 10523 / SB164P1</strain>
    </source>
</reference>
<dbReference type="Gene3D" id="3.40.30.10">
    <property type="entry name" value="Glutaredoxin"/>
    <property type="match status" value="1"/>
</dbReference>
<dbReference type="Pfam" id="PF00578">
    <property type="entry name" value="AhpC-TSA"/>
    <property type="match status" value="1"/>
</dbReference>
<feature type="chain" id="PRO_5004016462" evidence="5">
    <location>
        <begin position="26"/>
        <end position="655"/>
    </location>
</feature>
<dbReference type="STRING" id="1167006.UWK_02684"/>
<proteinExistence type="predicted"/>
<dbReference type="SUPFAM" id="SSF48452">
    <property type="entry name" value="TPR-like"/>
    <property type="match status" value="1"/>
</dbReference>
<feature type="repeat" description="TPR" evidence="3">
    <location>
        <begin position="296"/>
        <end position="329"/>
    </location>
</feature>
<dbReference type="Pfam" id="PF03783">
    <property type="entry name" value="CsgG"/>
    <property type="match status" value="1"/>
</dbReference>
<dbReference type="PROSITE" id="PS51352">
    <property type="entry name" value="THIOREDOXIN_2"/>
    <property type="match status" value="1"/>
</dbReference>
<dbReference type="InterPro" id="IPR019734">
    <property type="entry name" value="TPR_rpt"/>
</dbReference>
<dbReference type="InterPro" id="IPR005534">
    <property type="entry name" value="Curli_assmbl/transp-comp_CsgG"/>
</dbReference>
<dbReference type="PANTHER" id="PTHR44943:SF8">
    <property type="entry name" value="TPR REPEAT-CONTAINING PROTEIN MJ0263"/>
    <property type="match status" value="1"/>
</dbReference>
<feature type="repeat" description="TPR" evidence="3">
    <location>
        <begin position="330"/>
        <end position="363"/>
    </location>
</feature>
<dbReference type="InterPro" id="IPR000866">
    <property type="entry name" value="AhpC/TSA"/>
</dbReference>
<dbReference type="Gene3D" id="1.25.40.10">
    <property type="entry name" value="Tetratricopeptide repeat domain"/>
    <property type="match status" value="2"/>
</dbReference>
<evidence type="ECO:0000256" key="5">
    <source>
        <dbReference type="SAM" id="SignalP"/>
    </source>
</evidence>